<dbReference type="EMBL" id="FZOU01000001">
    <property type="protein sequence ID" value="SNS21872.1"/>
    <property type="molecule type" value="Genomic_DNA"/>
</dbReference>
<organism evidence="1 2">
    <name type="scientific">Granulicella rosea</name>
    <dbReference type="NCBI Taxonomy" id="474952"/>
    <lineage>
        <taxon>Bacteria</taxon>
        <taxon>Pseudomonadati</taxon>
        <taxon>Acidobacteriota</taxon>
        <taxon>Terriglobia</taxon>
        <taxon>Terriglobales</taxon>
        <taxon>Acidobacteriaceae</taxon>
        <taxon>Granulicella</taxon>
    </lineage>
</organism>
<sequence length="134" mass="14564">MAPPITAQDVSAPHKTPLDAGIEMSGPHIDGDWTNVDPKTRGLVRILIDGRTVHPFGACHPTACDQGVTEAQPFASKVENHDVVALLASVITSFNKTLLIASLEADGRLRVQTLTHFTDRSNRADYATIQYFSR</sequence>
<gene>
    <name evidence="1" type="ORF">SAMN05421770_10133</name>
</gene>
<evidence type="ECO:0000313" key="2">
    <source>
        <dbReference type="Proteomes" id="UP000198356"/>
    </source>
</evidence>
<accession>A0A239CPT3</accession>
<protein>
    <submittedName>
        <fullName evidence="1">Uncharacterized protein</fullName>
    </submittedName>
</protein>
<reference evidence="1 2" key="1">
    <citation type="submission" date="2017-06" db="EMBL/GenBank/DDBJ databases">
        <authorList>
            <person name="Kim H.J."/>
            <person name="Triplett B.A."/>
        </authorList>
    </citation>
    <scope>NUCLEOTIDE SEQUENCE [LARGE SCALE GENOMIC DNA]</scope>
    <source>
        <strain evidence="1 2">DSM 18704</strain>
    </source>
</reference>
<keyword evidence="2" id="KW-1185">Reference proteome</keyword>
<dbReference type="Proteomes" id="UP000198356">
    <property type="component" value="Unassembled WGS sequence"/>
</dbReference>
<proteinExistence type="predicted"/>
<dbReference type="RefSeq" id="WP_089406384.1">
    <property type="nucleotide sequence ID" value="NZ_FZOU01000001.1"/>
</dbReference>
<dbReference type="AlphaFoldDB" id="A0A239CPT3"/>
<name>A0A239CPT3_9BACT</name>
<dbReference type="OrthoDB" id="122807at2"/>
<evidence type="ECO:0000313" key="1">
    <source>
        <dbReference type="EMBL" id="SNS21872.1"/>
    </source>
</evidence>